<evidence type="ECO:0000313" key="1">
    <source>
        <dbReference type="EMBL" id="KAJ8030106.1"/>
    </source>
</evidence>
<dbReference type="Proteomes" id="UP001152320">
    <property type="component" value="Chromosome 13"/>
</dbReference>
<reference evidence="1" key="1">
    <citation type="submission" date="2021-10" db="EMBL/GenBank/DDBJ databases">
        <title>Tropical sea cucumber genome reveals ecological adaptation and Cuvierian tubules defense mechanism.</title>
        <authorList>
            <person name="Chen T."/>
        </authorList>
    </citation>
    <scope>NUCLEOTIDE SEQUENCE</scope>
    <source>
        <strain evidence="1">Nanhai2018</strain>
        <tissue evidence="1">Muscle</tissue>
    </source>
</reference>
<name>A0A9Q1H2T6_HOLLE</name>
<comment type="caution">
    <text evidence="1">The sequence shown here is derived from an EMBL/GenBank/DDBJ whole genome shotgun (WGS) entry which is preliminary data.</text>
</comment>
<sequence length="54" mass="6416">MQTVHQTGNHPSICFRTFSKDLFMPFKKLLKNWKMNLEKLLNFTLKESITSLTK</sequence>
<keyword evidence="2" id="KW-1185">Reference proteome</keyword>
<evidence type="ECO:0000313" key="2">
    <source>
        <dbReference type="Proteomes" id="UP001152320"/>
    </source>
</evidence>
<dbReference type="EMBL" id="JAIZAY010000013">
    <property type="protein sequence ID" value="KAJ8030106.1"/>
    <property type="molecule type" value="Genomic_DNA"/>
</dbReference>
<gene>
    <name evidence="1" type="ORF">HOLleu_26397</name>
</gene>
<protein>
    <submittedName>
        <fullName evidence="1">Uncharacterized protein</fullName>
    </submittedName>
</protein>
<accession>A0A9Q1H2T6</accession>
<organism evidence="1 2">
    <name type="scientific">Holothuria leucospilota</name>
    <name type="common">Black long sea cucumber</name>
    <name type="synonym">Mertensiothuria leucospilota</name>
    <dbReference type="NCBI Taxonomy" id="206669"/>
    <lineage>
        <taxon>Eukaryota</taxon>
        <taxon>Metazoa</taxon>
        <taxon>Echinodermata</taxon>
        <taxon>Eleutherozoa</taxon>
        <taxon>Echinozoa</taxon>
        <taxon>Holothuroidea</taxon>
        <taxon>Aspidochirotacea</taxon>
        <taxon>Aspidochirotida</taxon>
        <taxon>Holothuriidae</taxon>
        <taxon>Holothuria</taxon>
    </lineage>
</organism>
<proteinExistence type="predicted"/>
<dbReference type="AlphaFoldDB" id="A0A9Q1H2T6"/>